<protein>
    <submittedName>
        <fullName evidence="2">Uncharacterized protein</fullName>
    </submittedName>
</protein>
<sequence>MKGRGFDKKGEGVAWFNNSLFTEFAEEMALKKKRAPPSPEMRSIPMEFEPRTERGIHESRSRPEIRARATEMHASAAMRVLQNNGPVYGESSFNSQCSLFIP</sequence>
<keyword evidence="3" id="KW-1185">Reference proteome</keyword>
<reference evidence="2 3" key="1">
    <citation type="submission" date="2021-06" db="EMBL/GenBank/DDBJ databases">
        <title>Caerostris extrusa draft genome.</title>
        <authorList>
            <person name="Kono N."/>
            <person name="Arakawa K."/>
        </authorList>
    </citation>
    <scope>NUCLEOTIDE SEQUENCE [LARGE SCALE GENOMIC DNA]</scope>
</reference>
<feature type="compositionally biased region" description="Basic and acidic residues" evidence="1">
    <location>
        <begin position="48"/>
        <end position="64"/>
    </location>
</feature>
<evidence type="ECO:0000256" key="1">
    <source>
        <dbReference type="SAM" id="MobiDB-lite"/>
    </source>
</evidence>
<organism evidence="2 3">
    <name type="scientific">Caerostris extrusa</name>
    <name type="common">Bark spider</name>
    <name type="synonym">Caerostris bankana</name>
    <dbReference type="NCBI Taxonomy" id="172846"/>
    <lineage>
        <taxon>Eukaryota</taxon>
        <taxon>Metazoa</taxon>
        <taxon>Ecdysozoa</taxon>
        <taxon>Arthropoda</taxon>
        <taxon>Chelicerata</taxon>
        <taxon>Arachnida</taxon>
        <taxon>Araneae</taxon>
        <taxon>Araneomorphae</taxon>
        <taxon>Entelegynae</taxon>
        <taxon>Araneoidea</taxon>
        <taxon>Araneidae</taxon>
        <taxon>Caerostris</taxon>
    </lineage>
</organism>
<name>A0AAV4T0Y0_CAEEX</name>
<comment type="caution">
    <text evidence="2">The sequence shown here is derived from an EMBL/GenBank/DDBJ whole genome shotgun (WGS) entry which is preliminary data.</text>
</comment>
<evidence type="ECO:0000313" key="2">
    <source>
        <dbReference type="EMBL" id="GIY38420.1"/>
    </source>
</evidence>
<feature type="region of interest" description="Disordered" evidence="1">
    <location>
        <begin position="31"/>
        <end position="64"/>
    </location>
</feature>
<evidence type="ECO:0000313" key="3">
    <source>
        <dbReference type="Proteomes" id="UP001054945"/>
    </source>
</evidence>
<proteinExistence type="predicted"/>
<accession>A0AAV4T0Y0</accession>
<dbReference type="AlphaFoldDB" id="A0AAV4T0Y0"/>
<dbReference type="Proteomes" id="UP001054945">
    <property type="component" value="Unassembled WGS sequence"/>
</dbReference>
<dbReference type="EMBL" id="BPLR01010300">
    <property type="protein sequence ID" value="GIY38420.1"/>
    <property type="molecule type" value="Genomic_DNA"/>
</dbReference>
<gene>
    <name evidence="2" type="ORF">CEXT_31451</name>
</gene>